<comment type="domain">
    <text evidence="7">The N-terminal C2 domain associates with lipid membranes upon calcium binding.</text>
</comment>
<dbReference type="PANTHER" id="PTHR10728">
    <property type="entry name" value="CYTOSOLIC PHOSPHOLIPASE A2"/>
    <property type="match status" value="1"/>
</dbReference>
<evidence type="ECO:0000256" key="2">
    <source>
        <dbReference type="ARBA" id="ARBA00013278"/>
    </source>
</evidence>
<dbReference type="PROSITE" id="PS51210">
    <property type="entry name" value="PLA2C"/>
    <property type="match status" value="1"/>
</dbReference>
<keyword evidence="7" id="KW-0106">Calcium</keyword>
<feature type="region of interest" description="Disordered" evidence="8">
    <location>
        <begin position="577"/>
        <end position="664"/>
    </location>
</feature>
<feature type="compositionally biased region" description="Basic residues" evidence="8">
    <location>
        <begin position="24"/>
        <end position="38"/>
    </location>
</feature>
<evidence type="ECO:0000256" key="7">
    <source>
        <dbReference type="RuleBase" id="RU362102"/>
    </source>
</evidence>
<feature type="compositionally biased region" description="Polar residues" evidence="8">
    <location>
        <begin position="614"/>
        <end position="624"/>
    </location>
</feature>
<accession>A0ABP0F118</accession>
<evidence type="ECO:0000256" key="1">
    <source>
        <dbReference type="ARBA" id="ARBA00004496"/>
    </source>
</evidence>
<dbReference type="InterPro" id="IPR035892">
    <property type="entry name" value="C2_domain_sf"/>
</dbReference>
<keyword evidence="3 7" id="KW-0963">Cytoplasm</keyword>
<name>A0ABP0F118_CLALP</name>
<evidence type="ECO:0000259" key="10">
    <source>
        <dbReference type="PROSITE" id="PS51210"/>
    </source>
</evidence>
<dbReference type="EMBL" id="CAWYQH010000002">
    <property type="protein sequence ID" value="CAK8673407.1"/>
    <property type="molecule type" value="Genomic_DNA"/>
</dbReference>
<dbReference type="SMART" id="SM00239">
    <property type="entry name" value="C2"/>
    <property type="match status" value="1"/>
</dbReference>
<dbReference type="SMART" id="SM00022">
    <property type="entry name" value="PLAc"/>
    <property type="match status" value="1"/>
</dbReference>
<reference evidence="11 12" key="1">
    <citation type="submission" date="2024-02" db="EMBL/GenBank/DDBJ databases">
        <authorList>
            <person name="Daric V."/>
            <person name="Darras S."/>
        </authorList>
    </citation>
    <scope>NUCLEOTIDE SEQUENCE [LARGE SCALE GENOMIC DNA]</scope>
</reference>
<evidence type="ECO:0000259" key="9">
    <source>
        <dbReference type="PROSITE" id="PS50004"/>
    </source>
</evidence>
<dbReference type="SUPFAM" id="SSF52151">
    <property type="entry name" value="FabD/lysophospholipase-like"/>
    <property type="match status" value="2"/>
</dbReference>
<evidence type="ECO:0000313" key="12">
    <source>
        <dbReference type="Proteomes" id="UP001642483"/>
    </source>
</evidence>
<proteinExistence type="predicted"/>
<dbReference type="InterPro" id="IPR016035">
    <property type="entry name" value="Acyl_Trfase/lysoPLipase"/>
</dbReference>
<evidence type="ECO:0000256" key="6">
    <source>
        <dbReference type="PROSITE-ProRule" id="PRU00555"/>
    </source>
</evidence>
<comment type="catalytic activity">
    <reaction evidence="7">
        <text>a 1,2-diacyl-sn-glycero-3-phosphocholine + H2O = a 1-acyl-sn-glycero-3-phosphocholine + a fatty acid + H(+)</text>
        <dbReference type="Rhea" id="RHEA:15801"/>
        <dbReference type="ChEBI" id="CHEBI:15377"/>
        <dbReference type="ChEBI" id="CHEBI:15378"/>
        <dbReference type="ChEBI" id="CHEBI:28868"/>
        <dbReference type="ChEBI" id="CHEBI:57643"/>
        <dbReference type="ChEBI" id="CHEBI:58168"/>
        <dbReference type="EC" id="3.1.1.4"/>
    </reaction>
</comment>
<evidence type="ECO:0000256" key="3">
    <source>
        <dbReference type="ARBA" id="ARBA00022490"/>
    </source>
</evidence>
<evidence type="ECO:0000313" key="11">
    <source>
        <dbReference type="EMBL" id="CAK8673407.1"/>
    </source>
</evidence>
<dbReference type="Pfam" id="PF01735">
    <property type="entry name" value="PLA2_B"/>
    <property type="match status" value="2"/>
</dbReference>
<feature type="compositionally biased region" description="Polar residues" evidence="8">
    <location>
        <begin position="92"/>
        <end position="102"/>
    </location>
</feature>
<dbReference type="InterPro" id="IPR000008">
    <property type="entry name" value="C2_dom"/>
</dbReference>
<comment type="caution">
    <text evidence="11">The sequence shown here is derived from an EMBL/GenBank/DDBJ whole genome shotgun (WGS) entry which is preliminary data.</text>
</comment>
<dbReference type="Gene3D" id="2.60.40.150">
    <property type="entry name" value="C2 domain"/>
    <property type="match status" value="1"/>
</dbReference>
<feature type="compositionally biased region" description="Acidic residues" evidence="8">
    <location>
        <begin position="582"/>
        <end position="603"/>
    </location>
</feature>
<dbReference type="PROSITE" id="PS50004">
    <property type="entry name" value="C2"/>
    <property type="match status" value="1"/>
</dbReference>
<keyword evidence="6 7" id="KW-0442">Lipid degradation</keyword>
<gene>
    <name evidence="11" type="ORF">CVLEPA_LOCUS3198</name>
</gene>
<dbReference type="Proteomes" id="UP001642483">
    <property type="component" value="Unassembled WGS sequence"/>
</dbReference>
<feature type="region of interest" description="Disordered" evidence="8">
    <location>
        <begin position="1"/>
        <end position="62"/>
    </location>
</feature>
<protein>
    <recommendedName>
        <fullName evidence="2 7">Phospholipase A2</fullName>
        <ecNumber evidence="2 7">3.1.1.4</ecNumber>
    </recommendedName>
</protein>
<evidence type="ECO:0000256" key="5">
    <source>
        <dbReference type="ARBA" id="ARBA00023098"/>
    </source>
</evidence>
<dbReference type="SUPFAM" id="SSF49562">
    <property type="entry name" value="C2 domain (Calcium/lipid-binding domain, CaLB)"/>
    <property type="match status" value="1"/>
</dbReference>
<keyword evidence="7" id="KW-0479">Metal-binding</keyword>
<feature type="region of interest" description="Disordered" evidence="8">
    <location>
        <begin position="82"/>
        <end position="102"/>
    </location>
</feature>
<feature type="domain" description="PLA2c" evidence="10">
    <location>
        <begin position="278"/>
        <end position="946"/>
    </location>
</feature>
<comment type="subcellular location">
    <subcellularLocation>
        <location evidence="1">Cytoplasm</location>
    </subcellularLocation>
</comment>
<dbReference type="Pfam" id="PF00168">
    <property type="entry name" value="C2"/>
    <property type="match status" value="1"/>
</dbReference>
<sequence length="950" mass="107547">MTNEEAAKVLEPVDGEALVPGRKPAIRRKSPKLSSKSRRLYDSTQDLTKEDGAGENEVPNSPVQVTLTSSEGNFEQTLVESLENGGEKTSDKMQSSRRTATNLTQDSLDDADYFDAQAHLAGDLSSLTVSSEPPLRNGRVRSKTDPFQFFEVKHDPCHQLTVRVLRGRNISKGLFGDIFDVPDPYIEIHIHNAPDGKKATSHVDNNPNPEWDETLTYFLPTGDEKNIIAEISLMDSNYSVDEILGKVEFDIGKIPLETTVLRTFSFNETSEVDIEFRKEVKYDSNLRSSLALCEEEKAFRSARKSKVLKAMRILLEKHNRVGGPRTMREAPVITVLGSGGGFRAMTGYAGAIKALHDSGVLDCCTYLTGLSGSSWYLACLYAHENFPVRGPTEVNAEIRHFIENSPFWLLRPECLMRYSHRLHAKMKAGQPVTFTDFFGMLIGQTLLGAEKMQTAKLSDFQNKIKDGGAPMPMMTCLHVRPKTSAMTFHDWVEFSPFEIGIAKYGTFMNTKHFGSKFFMGVLAKQFEESPLHFLMGVWGSAFSILFNRLLEKSHGIADNIKKAVDFRQEMQEELTQCMQSNDDGDDSSDETADDTDSEYDDAVENPPNPHPPLTRTTWFGGRSNSPEKCKSNGRSGMMRWLGWGGSMEEPDEVEEKPKPKKPHSRSFLNSLIGSVFGTDILESREYRAGKILNYMRGVSLSRPYYPLSPFTPFDENNTIAEVGEFEKIHEPIEVKRKKVHMVDAGLTFNSPYPPMLRPQRTVDLILSFDFSGRDSDNSEPFKEILLAEKWAKLHHLPFPKIDRSVFEREGMKECYVFRDEEDERAPIIIHFVLCNVLFRKFKRPGVPRARGDTSGDFDIFDAPKTPYSTFNFQYANEEFDRLRDLVEFNTLLHIDTIIEEIINCSNLRRRSQIRGSITLKDVRNSVHLSEKNKRSLEKNLLNAGGSFHLD</sequence>
<feature type="domain" description="C2" evidence="9">
    <location>
        <begin position="141"/>
        <end position="264"/>
    </location>
</feature>
<evidence type="ECO:0000256" key="4">
    <source>
        <dbReference type="ARBA" id="ARBA00022801"/>
    </source>
</evidence>
<dbReference type="Gene3D" id="3.40.1090.10">
    <property type="entry name" value="Cytosolic phospholipase A2 catalytic domain"/>
    <property type="match status" value="1"/>
</dbReference>
<keyword evidence="5 6" id="KW-0443">Lipid metabolism</keyword>
<keyword evidence="4 6" id="KW-0378">Hydrolase</keyword>
<organism evidence="11 12">
    <name type="scientific">Clavelina lepadiformis</name>
    <name type="common">Light-bulb sea squirt</name>
    <name type="synonym">Ascidia lepadiformis</name>
    <dbReference type="NCBI Taxonomy" id="159417"/>
    <lineage>
        <taxon>Eukaryota</taxon>
        <taxon>Metazoa</taxon>
        <taxon>Chordata</taxon>
        <taxon>Tunicata</taxon>
        <taxon>Ascidiacea</taxon>
        <taxon>Aplousobranchia</taxon>
        <taxon>Clavelinidae</taxon>
        <taxon>Clavelina</taxon>
    </lineage>
</organism>
<dbReference type="PANTHER" id="PTHR10728:SF40">
    <property type="entry name" value="PATATIN FAMILY PROTEIN"/>
    <property type="match status" value="1"/>
</dbReference>
<dbReference type="EC" id="3.1.1.4" evidence="2 7"/>
<evidence type="ECO:0000256" key="8">
    <source>
        <dbReference type="SAM" id="MobiDB-lite"/>
    </source>
</evidence>
<keyword evidence="12" id="KW-1185">Reference proteome</keyword>
<dbReference type="InterPro" id="IPR002642">
    <property type="entry name" value="LysoPLipase_cat_dom"/>
</dbReference>